<keyword evidence="1" id="KW-0812">Transmembrane</keyword>
<keyword evidence="1" id="KW-1133">Transmembrane helix</keyword>
<name>A0A1I1VMV9_9FLAO</name>
<dbReference type="Proteomes" id="UP000199672">
    <property type="component" value="Unassembled WGS sequence"/>
</dbReference>
<accession>A0A1I1VMV9</accession>
<proteinExistence type="predicted"/>
<keyword evidence="3" id="KW-1185">Reference proteome</keyword>
<protein>
    <submittedName>
        <fullName evidence="2">Uncharacterized protein</fullName>
    </submittedName>
</protein>
<dbReference type="OrthoDB" id="1373957at2"/>
<dbReference type="EMBL" id="FOMH01000013">
    <property type="protein sequence ID" value="SFD84367.1"/>
    <property type="molecule type" value="Genomic_DNA"/>
</dbReference>
<organism evidence="2 3">
    <name type="scientific">Flavobacterium phragmitis</name>
    <dbReference type="NCBI Taxonomy" id="739143"/>
    <lineage>
        <taxon>Bacteria</taxon>
        <taxon>Pseudomonadati</taxon>
        <taxon>Bacteroidota</taxon>
        <taxon>Flavobacteriia</taxon>
        <taxon>Flavobacteriales</taxon>
        <taxon>Flavobacteriaceae</taxon>
        <taxon>Flavobacterium</taxon>
    </lineage>
</organism>
<dbReference type="STRING" id="739143.SAMN05216297_11312"/>
<dbReference type="AlphaFoldDB" id="A0A1I1VMV9"/>
<keyword evidence="1" id="KW-0472">Membrane</keyword>
<gene>
    <name evidence="2" type="ORF">SAMN05216297_11312</name>
</gene>
<feature type="transmembrane region" description="Helical" evidence="1">
    <location>
        <begin position="6"/>
        <end position="26"/>
    </location>
</feature>
<dbReference type="RefSeq" id="WP_091497166.1">
    <property type="nucleotide sequence ID" value="NZ_FOMH01000013.1"/>
</dbReference>
<evidence type="ECO:0000256" key="1">
    <source>
        <dbReference type="SAM" id="Phobius"/>
    </source>
</evidence>
<feature type="transmembrane region" description="Helical" evidence="1">
    <location>
        <begin position="33"/>
        <end position="53"/>
    </location>
</feature>
<feature type="transmembrane region" description="Helical" evidence="1">
    <location>
        <begin position="73"/>
        <end position="97"/>
    </location>
</feature>
<reference evidence="3" key="1">
    <citation type="submission" date="2016-10" db="EMBL/GenBank/DDBJ databases">
        <authorList>
            <person name="Varghese N."/>
            <person name="Submissions S."/>
        </authorList>
    </citation>
    <scope>NUCLEOTIDE SEQUENCE [LARGE SCALE GENOMIC DNA]</scope>
    <source>
        <strain evidence="3">CGMCC 1.10370</strain>
    </source>
</reference>
<evidence type="ECO:0000313" key="2">
    <source>
        <dbReference type="EMBL" id="SFD84367.1"/>
    </source>
</evidence>
<evidence type="ECO:0000313" key="3">
    <source>
        <dbReference type="Proteomes" id="UP000199672"/>
    </source>
</evidence>
<sequence>MFDFNPFLLLFLPLILQLIFGIKDYVRSIKLNFAKISIINFLLQIAFSYWAYAFLEHKLNQESNGRIRCGMPFVGLVFTELLIIAILLVTILVQYLIKRSYNRKQK</sequence>